<dbReference type="AlphaFoldDB" id="B4QAK8"/>
<dbReference type="SMART" id="SM00355">
    <property type="entry name" value="ZnF_C2H2"/>
    <property type="match status" value="2"/>
</dbReference>
<keyword evidence="1" id="KW-0479">Metal-binding</keyword>
<gene>
    <name evidence="4" type="primary">Dsim\GD25969</name>
    <name evidence="4" type="ORF">Dsim_GD25969</name>
</gene>
<organism evidence="4 5">
    <name type="scientific">Drosophila simulans</name>
    <name type="common">Fruit fly</name>
    <dbReference type="NCBI Taxonomy" id="7240"/>
    <lineage>
        <taxon>Eukaryota</taxon>
        <taxon>Metazoa</taxon>
        <taxon>Ecdysozoa</taxon>
        <taxon>Arthropoda</taxon>
        <taxon>Hexapoda</taxon>
        <taxon>Insecta</taxon>
        <taxon>Pterygota</taxon>
        <taxon>Neoptera</taxon>
        <taxon>Endopterygota</taxon>
        <taxon>Diptera</taxon>
        <taxon>Brachycera</taxon>
        <taxon>Muscomorpha</taxon>
        <taxon>Ephydroidea</taxon>
        <taxon>Drosophilidae</taxon>
        <taxon>Drosophila</taxon>
        <taxon>Sophophora</taxon>
    </lineage>
</organism>
<dbReference type="HOGENOM" id="CLU_2006290_0_0_1"/>
<proteinExistence type="predicted"/>
<reference evidence="4 5" key="1">
    <citation type="journal article" date="2007" name="Nature">
        <title>Evolution of genes and genomes on the Drosophila phylogeny.</title>
        <authorList>
            <consortium name="Drosophila 12 Genomes Consortium"/>
            <person name="Clark A.G."/>
            <person name="Eisen M.B."/>
            <person name="Smith D.R."/>
            <person name="Bergman C.M."/>
            <person name="Oliver B."/>
            <person name="Markow T.A."/>
            <person name="Kaufman T.C."/>
            <person name="Kellis M."/>
            <person name="Gelbart W."/>
            <person name="Iyer V.N."/>
            <person name="Pollard D.A."/>
            <person name="Sackton T.B."/>
            <person name="Larracuente A.M."/>
            <person name="Singh N.D."/>
            <person name="Abad J.P."/>
            <person name="Abt D.N."/>
            <person name="Adryan B."/>
            <person name="Aguade M."/>
            <person name="Akashi H."/>
            <person name="Anderson W.W."/>
            <person name="Aquadro C.F."/>
            <person name="Ardell D.H."/>
            <person name="Arguello R."/>
            <person name="Artieri C.G."/>
            <person name="Barbash D.A."/>
            <person name="Barker D."/>
            <person name="Barsanti P."/>
            <person name="Batterham P."/>
            <person name="Batzoglou S."/>
            <person name="Begun D."/>
            <person name="Bhutkar A."/>
            <person name="Blanco E."/>
            <person name="Bosak S.A."/>
            <person name="Bradley R.K."/>
            <person name="Brand A.D."/>
            <person name="Brent M.R."/>
            <person name="Brooks A.N."/>
            <person name="Brown R.H."/>
            <person name="Butlin R.K."/>
            <person name="Caggese C."/>
            <person name="Calvi B.R."/>
            <person name="Bernardo de Carvalho A."/>
            <person name="Caspi A."/>
            <person name="Castrezana S."/>
            <person name="Celniker S.E."/>
            <person name="Chang J.L."/>
            <person name="Chapple C."/>
            <person name="Chatterji S."/>
            <person name="Chinwalla A."/>
            <person name="Civetta A."/>
            <person name="Clifton S.W."/>
            <person name="Comeron J.M."/>
            <person name="Costello J.C."/>
            <person name="Coyne J.A."/>
            <person name="Daub J."/>
            <person name="David R.G."/>
            <person name="Delcher A.L."/>
            <person name="Delehaunty K."/>
            <person name="Do C.B."/>
            <person name="Ebling H."/>
            <person name="Edwards K."/>
            <person name="Eickbush T."/>
            <person name="Evans J.D."/>
            <person name="Filipski A."/>
            <person name="Findeiss S."/>
            <person name="Freyhult E."/>
            <person name="Fulton L."/>
            <person name="Fulton R."/>
            <person name="Garcia A.C."/>
            <person name="Gardiner A."/>
            <person name="Garfield D.A."/>
            <person name="Garvin B.E."/>
            <person name="Gibson G."/>
            <person name="Gilbert D."/>
            <person name="Gnerre S."/>
            <person name="Godfrey J."/>
            <person name="Good R."/>
            <person name="Gotea V."/>
            <person name="Gravely B."/>
            <person name="Greenberg A.J."/>
            <person name="Griffiths-Jones S."/>
            <person name="Gross S."/>
            <person name="Guigo R."/>
            <person name="Gustafson E.A."/>
            <person name="Haerty W."/>
            <person name="Hahn M.W."/>
            <person name="Halligan D.L."/>
            <person name="Halpern A.L."/>
            <person name="Halter G.M."/>
            <person name="Han M.V."/>
            <person name="Heger A."/>
            <person name="Hillier L."/>
            <person name="Hinrichs A.S."/>
            <person name="Holmes I."/>
            <person name="Hoskins R.A."/>
            <person name="Hubisz M.J."/>
            <person name="Hultmark D."/>
            <person name="Huntley M.A."/>
            <person name="Jaffe D.B."/>
            <person name="Jagadeeshan S."/>
            <person name="Jeck W.R."/>
            <person name="Johnson J."/>
            <person name="Jones C.D."/>
            <person name="Jordan W.C."/>
            <person name="Karpen G.H."/>
            <person name="Kataoka E."/>
            <person name="Keightley P.D."/>
            <person name="Kheradpour P."/>
            <person name="Kirkness E.F."/>
            <person name="Koerich L.B."/>
            <person name="Kristiansen K."/>
            <person name="Kudrna D."/>
            <person name="Kulathinal R.J."/>
            <person name="Kumar S."/>
            <person name="Kwok R."/>
            <person name="Lander E."/>
            <person name="Langley C.H."/>
            <person name="Lapoint R."/>
            <person name="Lazzaro B.P."/>
            <person name="Lee S.J."/>
            <person name="Levesque L."/>
            <person name="Li R."/>
            <person name="Lin C.F."/>
            <person name="Lin M.F."/>
            <person name="Lindblad-Toh K."/>
            <person name="Llopart A."/>
            <person name="Long M."/>
            <person name="Low L."/>
            <person name="Lozovsky E."/>
            <person name="Lu J."/>
            <person name="Luo M."/>
            <person name="Machado C.A."/>
            <person name="Makalowski W."/>
            <person name="Marzo M."/>
            <person name="Matsuda M."/>
            <person name="Matzkin L."/>
            <person name="McAllister B."/>
            <person name="McBride C.S."/>
            <person name="McKernan B."/>
            <person name="McKernan K."/>
            <person name="Mendez-Lago M."/>
            <person name="Minx P."/>
            <person name="Mollenhauer M.U."/>
            <person name="Montooth K."/>
            <person name="Mount S.M."/>
            <person name="Mu X."/>
            <person name="Myers E."/>
            <person name="Negre B."/>
            <person name="Newfeld S."/>
            <person name="Nielsen R."/>
            <person name="Noor M.A."/>
            <person name="O'Grady P."/>
            <person name="Pachter L."/>
            <person name="Papaceit M."/>
            <person name="Parisi M.J."/>
            <person name="Parisi M."/>
            <person name="Parts L."/>
            <person name="Pedersen J.S."/>
            <person name="Pesole G."/>
            <person name="Phillippy A.M."/>
            <person name="Ponting C.P."/>
            <person name="Pop M."/>
            <person name="Porcelli D."/>
            <person name="Powell J.R."/>
            <person name="Prohaska S."/>
            <person name="Pruitt K."/>
            <person name="Puig M."/>
            <person name="Quesneville H."/>
            <person name="Ram K.R."/>
            <person name="Rand D."/>
            <person name="Rasmussen M.D."/>
            <person name="Reed L.K."/>
            <person name="Reenan R."/>
            <person name="Reily A."/>
            <person name="Remington K.A."/>
            <person name="Rieger T.T."/>
            <person name="Ritchie M.G."/>
            <person name="Robin C."/>
            <person name="Rogers Y.H."/>
            <person name="Rohde C."/>
            <person name="Rozas J."/>
            <person name="Rubenfield M.J."/>
            <person name="Ruiz A."/>
            <person name="Russo S."/>
            <person name="Salzberg S.L."/>
            <person name="Sanchez-Gracia A."/>
            <person name="Saranga D.J."/>
            <person name="Sato H."/>
            <person name="Schaeffer S.W."/>
            <person name="Schatz M.C."/>
            <person name="Schlenke T."/>
            <person name="Schwartz R."/>
            <person name="Segarra C."/>
            <person name="Singh R.S."/>
            <person name="Sirot L."/>
            <person name="Sirota M."/>
            <person name="Sisneros N.B."/>
            <person name="Smith C.D."/>
            <person name="Smith T.F."/>
            <person name="Spieth J."/>
            <person name="Stage D.E."/>
            <person name="Stark A."/>
            <person name="Stephan W."/>
            <person name="Strausberg R.L."/>
            <person name="Strempel S."/>
            <person name="Sturgill D."/>
            <person name="Sutton G."/>
            <person name="Sutton G.G."/>
            <person name="Tao W."/>
            <person name="Teichmann S."/>
            <person name="Tobari Y.N."/>
            <person name="Tomimura Y."/>
            <person name="Tsolas J.M."/>
            <person name="Valente V.L."/>
            <person name="Venter E."/>
            <person name="Venter J.C."/>
            <person name="Vicario S."/>
            <person name="Vieira F.G."/>
            <person name="Vilella A.J."/>
            <person name="Villasante A."/>
            <person name="Walenz B."/>
            <person name="Wang J."/>
            <person name="Wasserman M."/>
            <person name="Watts T."/>
            <person name="Wilson D."/>
            <person name="Wilson R.K."/>
            <person name="Wing R.A."/>
            <person name="Wolfner M.F."/>
            <person name="Wong A."/>
            <person name="Wong G.K."/>
            <person name="Wu C.I."/>
            <person name="Wu G."/>
            <person name="Yamamoto D."/>
            <person name="Yang H.P."/>
            <person name="Yang S.P."/>
            <person name="Yorke J.A."/>
            <person name="Yoshida K."/>
            <person name="Zdobnov E."/>
            <person name="Zhang P."/>
            <person name="Zhang Y."/>
            <person name="Zimin A.V."/>
            <person name="Baldwin J."/>
            <person name="Abdouelleil A."/>
            <person name="Abdulkadir J."/>
            <person name="Abebe A."/>
            <person name="Abera B."/>
            <person name="Abreu J."/>
            <person name="Acer S.C."/>
            <person name="Aftuck L."/>
            <person name="Alexander A."/>
            <person name="An P."/>
            <person name="Anderson E."/>
            <person name="Anderson S."/>
            <person name="Arachi H."/>
            <person name="Azer M."/>
            <person name="Bachantsang P."/>
            <person name="Barry A."/>
            <person name="Bayul T."/>
            <person name="Berlin A."/>
            <person name="Bessette D."/>
            <person name="Bloom T."/>
            <person name="Blye J."/>
            <person name="Boguslavskiy L."/>
            <person name="Bonnet C."/>
            <person name="Boukhgalter B."/>
            <person name="Bourzgui I."/>
            <person name="Brown A."/>
            <person name="Cahill P."/>
            <person name="Channer S."/>
            <person name="Cheshatsang Y."/>
            <person name="Chuda L."/>
            <person name="Citroen M."/>
            <person name="Collymore A."/>
            <person name="Cooke P."/>
            <person name="Costello M."/>
            <person name="D'Aco K."/>
            <person name="Daza R."/>
            <person name="De Haan G."/>
            <person name="DeGray S."/>
            <person name="DeMaso C."/>
            <person name="Dhargay N."/>
            <person name="Dooley K."/>
            <person name="Dooley E."/>
            <person name="Doricent M."/>
            <person name="Dorje P."/>
            <person name="Dorjee K."/>
            <person name="Dupes A."/>
            <person name="Elong R."/>
            <person name="Falk J."/>
            <person name="Farina A."/>
            <person name="Faro S."/>
            <person name="Ferguson D."/>
            <person name="Fisher S."/>
            <person name="Foley C.D."/>
            <person name="Franke A."/>
            <person name="Friedrich D."/>
            <person name="Gadbois L."/>
            <person name="Gearin G."/>
            <person name="Gearin C.R."/>
            <person name="Giannoukos G."/>
            <person name="Goode T."/>
            <person name="Graham J."/>
            <person name="Grandbois E."/>
            <person name="Grewal S."/>
            <person name="Gyaltsen K."/>
            <person name="Hafez N."/>
            <person name="Hagos B."/>
            <person name="Hall J."/>
            <person name="Henson C."/>
            <person name="Hollinger A."/>
            <person name="Honan T."/>
            <person name="Huard M.D."/>
            <person name="Hughes L."/>
            <person name="Hurhula B."/>
            <person name="Husby M.E."/>
            <person name="Kamat A."/>
            <person name="Kanga B."/>
            <person name="Kashin S."/>
            <person name="Khazanovich D."/>
            <person name="Kisner P."/>
            <person name="Lance K."/>
            <person name="Lara M."/>
            <person name="Lee W."/>
            <person name="Lennon N."/>
            <person name="Letendre F."/>
            <person name="LeVine R."/>
            <person name="Lipovsky A."/>
            <person name="Liu X."/>
            <person name="Liu J."/>
            <person name="Liu S."/>
            <person name="Lokyitsang T."/>
            <person name="Lokyitsang Y."/>
            <person name="Lubonja R."/>
            <person name="Lui A."/>
            <person name="MacDonald P."/>
            <person name="Magnisalis V."/>
            <person name="Maru K."/>
            <person name="Matthews C."/>
            <person name="McCusker W."/>
            <person name="McDonough S."/>
            <person name="Mehta T."/>
            <person name="Meldrim J."/>
            <person name="Meneus L."/>
            <person name="Mihai O."/>
            <person name="Mihalev A."/>
            <person name="Mihova T."/>
            <person name="Mittelman R."/>
            <person name="Mlenga V."/>
            <person name="Montmayeur A."/>
            <person name="Mulrain L."/>
            <person name="Navidi A."/>
            <person name="Naylor J."/>
            <person name="Negash T."/>
            <person name="Nguyen T."/>
            <person name="Nguyen N."/>
            <person name="Nicol R."/>
            <person name="Norbu C."/>
            <person name="Norbu N."/>
            <person name="Novod N."/>
            <person name="O'Neill B."/>
            <person name="Osman S."/>
            <person name="Markiewicz E."/>
            <person name="Oyono O.L."/>
            <person name="Patti C."/>
            <person name="Phunkhang P."/>
            <person name="Pierre F."/>
            <person name="Priest M."/>
            <person name="Raghuraman S."/>
            <person name="Rege F."/>
            <person name="Reyes R."/>
            <person name="Rise C."/>
            <person name="Rogov P."/>
            <person name="Ross K."/>
            <person name="Ryan E."/>
            <person name="Settipalli S."/>
            <person name="Shea T."/>
            <person name="Sherpa N."/>
            <person name="Shi L."/>
            <person name="Shih D."/>
            <person name="Sparrow T."/>
            <person name="Spaulding J."/>
            <person name="Stalker J."/>
            <person name="Stange-Thomann N."/>
            <person name="Stavropoulos S."/>
            <person name="Stone C."/>
            <person name="Strader C."/>
            <person name="Tesfaye S."/>
            <person name="Thomson T."/>
            <person name="Thoulutsang Y."/>
            <person name="Thoulutsang D."/>
            <person name="Topham K."/>
            <person name="Topping I."/>
            <person name="Tsamla T."/>
            <person name="Vassiliev H."/>
            <person name="Vo A."/>
            <person name="Wangchuk T."/>
            <person name="Wangdi T."/>
            <person name="Weiand M."/>
            <person name="Wilkinson J."/>
            <person name="Wilson A."/>
            <person name="Yadav S."/>
            <person name="Young G."/>
            <person name="Yu Q."/>
            <person name="Zembek L."/>
            <person name="Zhong D."/>
            <person name="Zimmer A."/>
            <person name="Zwirko Z."/>
            <person name="Jaffe D.B."/>
            <person name="Alvarez P."/>
            <person name="Brockman W."/>
            <person name="Butler J."/>
            <person name="Chin C."/>
            <person name="Gnerre S."/>
            <person name="Grabherr M."/>
            <person name="Kleber M."/>
            <person name="Mauceli E."/>
            <person name="MacCallum I."/>
        </authorList>
    </citation>
    <scope>NUCLEOTIDE SEQUENCE [LARGE SCALE GENOMIC DNA]</scope>
    <source>
        <strain evidence="5">white501</strain>
    </source>
</reference>
<keyword evidence="5" id="KW-1185">Reference proteome</keyword>
<feature type="domain" description="C2H2-type" evidence="3">
    <location>
        <begin position="27"/>
        <end position="54"/>
    </location>
</feature>
<keyword evidence="1" id="KW-0862">Zinc</keyword>
<evidence type="ECO:0000313" key="4">
    <source>
        <dbReference type="EMBL" id="EDX06513.1"/>
    </source>
</evidence>
<evidence type="ECO:0000256" key="2">
    <source>
        <dbReference type="SAM" id="MobiDB-lite"/>
    </source>
</evidence>
<feature type="compositionally biased region" description="Low complexity" evidence="2">
    <location>
        <begin position="84"/>
        <end position="95"/>
    </location>
</feature>
<accession>B4QAK8</accession>
<dbReference type="SUPFAM" id="SSF57667">
    <property type="entry name" value="beta-beta-alpha zinc fingers"/>
    <property type="match status" value="1"/>
</dbReference>
<feature type="region of interest" description="Disordered" evidence="2">
    <location>
        <begin position="75"/>
        <end position="101"/>
    </location>
</feature>
<evidence type="ECO:0000259" key="3">
    <source>
        <dbReference type="PROSITE" id="PS50157"/>
    </source>
</evidence>
<protein>
    <submittedName>
        <fullName evidence="4">GD25969</fullName>
    </submittedName>
</protein>
<keyword evidence="1" id="KW-0863">Zinc-finger</keyword>
<dbReference type="OMA" id="THIQVCG"/>
<sequence length="124" mass="14076">MKPKNSWTISVKSVTSLNNVSPSNNSHICPRCEKAYTYKKNLSRHLRYECGQLPTEKCRHCSYVARYKHSLNMHVKTQHPEQISDASVGSSGSSDGVRDRRGRSLVRGLFDSAKGEKFLDYLNN</sequence>
<dbReference type="PROSITE" id="PS50157">
    <property type="entry name" value="ZINC_FINGER_C2H2_2"/>
    <property type="match status" value="1"/>
</dbReference>
<dbReference type="Proteomes" id="UP000000304">
    <property type="component" value="Chromosome 2R"/>
</dbReference>
<dbReference type="PhylomeDB" id="B4QAK8"/>
<dbReference type="OrthoDB" id="407106at2759"/>
<name>B4QAK8_DROSI</name>
<dbReference type="GO" id="GO:0008270">
    <property type="term" value="F:zinc ion binding"/>
    <property type="evidence" value="ECO:0007669"/>
    <property type="project" value="UniProtKB-KW"/>
</dbReference>
<dbReference type="EMBL" id="CM000362">
    <property type="protein sequence ID" value="EDX06513.1"/>
    <property type="molecule type" value="Genomic_DNA"/>
</dbReference>
<dbReference type="InterPro" id="IPR013087">
    <property type="entry name" value="Znf_C2H2_type"/>
</dbReference>
<evidence type="ECO:0000256" key="1">
    <source>
        <dbReference type="PROSITE-ProRule" id="PRU00042"/>
    </source>
</evidence>
<dbReference type="Gene3D" id="3.30.160.60">
    <property type="entry name" value="Classic Zinc Finger"/>
    <property type="match status" value="1"/>
</dbReference>
<dbReference type="InterPro" id="IPR036236">
    <property type="entry name" value="Znf_C2H2_sf"/>
</dbReference>
<evidence type="ECO:0000313" key="5">
    <source>
        <dbReference type="Proteomes" id="UP000000304"/>
    </source>
</evidence>